<dbReference type="OMA" id="NPGYDID"/>
<dbReference type="Proteomes" id="UP000076078">
    <property type="component" value="Unassembled WGS sequence"/>
</dbReference>
<dbReference type="InParanoid" id="A0A151Z5E9"/>
<sequence>MTAPNWLGFACETLNYLKSRYTGAIIKQDFGKFLSKVKSPQDISVADAKTVLQTTFFTVGLFYVGESVGKNQIRGFNPGYDIDVKSEVAKRN</sequence>
<dbReference type="FunCoup" id="A0A151Z5E9">
    <property type="interactions" value="376"/>
</dbReference>
<gene>
    <name evidence="1" type="ORF">DLAC_10417</name>
</gene>
<reference evidence="1 2" key="1">
    <citation type="submission" date="2015-12" db="EMBL/GenBank/DDBJ databases">
        <title>Dictyostelia acquired genes for synthesis and detection of signals that induce cell-type specialization by lateral gene transfer from prokaryotes.</title>
        <authorList>
            <person name="Gloeckner G."/>
            <person name="Schaap P."/>
        </authorList>
    </citation>
    <scope>NUCLEOTIDE SEQUENCE [LARGE SCALE GENOMIC DNA]</scope>
    <source>
        <strain evidence="1 2">TK</strain>
    </source>
</reference>
<name>A0A151Z5E9_TIELA</name>
<evidence type="ECO:0000313" key="2">
    <source>
        <dbReference type="Proteomes" id="UP000076078"/>
    </source>
</evidence>
<accession>A0A151Z5E9</accession>
<dbReference type="AlphaFoldDB" id="A0A151Z5E9"/>
<evidence type="ECO:0000313" key="1">
    <source>
        <dbReference type="EMBL" id="KYQ89171.1"/>
    </source>
</evidence>
<dbReference type="OrthoDB" id="437at2759"/>
<proteinExistence type="predicted"/>
<organism evidence="1 2">
    <name type="scientific">Tieghemostelium lacteum</name>
    <name type="common">Slime mold</name>
    <name type="synonym">Dictyostelium lacteum</name>
    <dbReference type="NCBI Taxonomy" id="361077"/>
    <lineage>
        <taxon>Eukaryota</taxon>
        <taxon>Amoebozoa</taxon>
        <taxon>Evosea</taxon>
        <taxon>Eumycetozoa</taxon>
        <taxon>Dictyostelia</taxon>
        <taxon>Dictyosteliales</taxon>
        <taxon>Raperosteliaceae</taxon>
        <taxon>Tieghemostelium</taxon>
    </lineage>
</organism>
<keyword evidence="2" id="KW-1185">Reference proteome</keyword>
<protein>
    <submittedName>
        <fullName evidence="1">Uncharacterized protein</fullName>
    </submittedName>
</protein>
<dbReference type="EMBL" id="LODT01000042">
    <property type="protein sequence ID" value="KYQ89171.1"/>
    <property type="molecule type" value="Genomic_DNA"/>
</dbReference>
<comment type="caution">
    <text evidence="1">The sequence shown here is derived from an EMBL/GenBank/DDBJ whole genome shotgun (WGS) entry which is preliminary data.</text>
</comment>